<feature type="compositionally biased region" description="Basic residues" evidence="4">
    <location>
        <begin position="290"/>
        <end position="307"/>
    </location>
</feature>
<evidence type="ECO:0000256" key="4">
    <source>
        <dbReference type="SAM" id="MobiDB-lite"/>
    </source>
</evidence>
<dbReference type="GO" id="GO:0003723">
    <property type="term" value="F:RNA binding"/>
    <property type="evidence" value="ECO:0007669"/>
    <property type="project" value="UniProtKB-KW"/>
</dbReference>
<dbReference type="GO" id="GO:0001522">
    <property type="term" value="P:pseudouridine synthesis"/>
    <property type="evidence" value="ECO:0007669"/>
    <property type="project" value="InterPro"/>
</dbReference>
<evidence type="ECO:0000256" key="2">
    <source>
        <dbReference type="ARBA" id="ARBA00022884"/>
    </source>
</evidence>
<accession>A0A3B0TIW5</accession>
<proteinExistence type="inferred from homology"/>
<dbReference type="EMBL" id="UOEM01000099">
    <property type="protein sequence ID" value="VAW16700.1"/>
    <property type="molecule type" value="Genomic_DNA"/>
</dbReference>
<dbReference type="InterPro" id="IPR042092">
    <property type="entry name" value="PsdUridine_s_RsuA/RluB/E/F_cat"/>
</dbReference>
<sequence>MTKDRKTEIKEADAPERIAKVMARAGLASRRGAEAMIAEGRVTLNGKRLETPAVTVGRTDDIRVDGKRLPRPEPTRLWRYYKPRGLLTTNRDDDGRGTIFDKLPENLPRVISVGRLDMNTEGLLLLTNDGDLARYLELPDTGWLRRYRVRAYGRVEQSALDTLAKGPVIDGVVYGPVIAKVERHQGDNVWLTVDLREGKNREVKRVLATLGLAVNRLIRVSYGPFTLDRMTRGEVGEVPRRVLSQQVPARFRRTAETGGQGEGARPPMRKPPGGGRPARGAEPIGPGGGKPKRGGPPRSPSRPRKGGARPGAAKRGGSGIGRNADRRR</sequence>
<keyword evidence="3 6" id="KW-0413">Isomerase</keyword>
<organism evidence="6">
    <name type="scientific">hydrothermal vent metagenome</name>
    <dbReference type="NCBI Taxonomy" id="652676"/>
    <lineage>
        <taxon>unclassified sequences</taxon>
        <taxon>metagenomes</taxon>
        <taxon>ecological metagenomes</taxon>
    </lineage>
</organism>
<dbReference type="Gene3D" id="3.10.290.10">
    <property type="entry name" value="RNA-binding S4 domain"/>
    <property type="match status" value="1"/>
</dbReference>
<dbReference type="InterPro" id="IPR000748">
    <property type="entry name" value="PsdUridine_synth_RsuA/RluB/E/F"/>
</dbReference>
<dbReference type="SMART" id="SM00363">
    <property type="entry name" value="S4"/>
    <property type="match status" value="1"/>
</dbReference>
<evidence type="ECO:0000313" key="6">
    <source>
        <dbReference type="EMBL" id="VAW16700.1"/>
    </source>
</evidence>
<dbReference type="SUPFAM" id="SSF55174">
    <property type="entry name" value="Alpha-L RNA-binding motif"/>
    <property type="match status" value="1"/>
</dbReference>
<feature type="region of interest" description="Disordered" evidence="4">
    <location>
        <begin position="239"/>
        <end position="328"/>
    </location>
</feature>
<evidence type="ECO:0000256" key="3">
    <source>
        <dbReference type="ARBA" id="ARBA00023235"/>
    </source>
</evidence>
<dbReference type="CDD" id="cd00165">
    <property type="entry name" value="S4"/>
    <property type="match status" value="1"/>
</dbReference>
<dbReference type="InterPro" id="IPR036986">
    <property type="entry name" value="S4_RNA-bd_sf"/>
</dbReference>
<protein>
    <submittedName>
        <fullName evidence="6">Ribosomal large subunit pseudouridine synthase B</fullName>
        <ecNumber evidence="6">5.4.99.22</ecNumber>
    </submittedName>
</protein>
<dbReference type="PROSITE" id="PS01149">
    <property type="entry name" value="PSI_RSU"/>
    <property type="match status" value="1"/>
</dbReference>
<evidence type="ECO:0000256" key="1">
    <source>
        <dbReference type="ARBA" id="ARBA00008348"/>
    </source>
</evidence>
<dbReference type="FunFam" id="3.10.290.10:FF:000003">
    <property type="entry name" value="Pseudouridine synthase"/>
    <property type="match status" value="1"/>
</dbReference>
<dbReference type="Pfam" id="PF00849">
    <property type="entry name" value="PseudoU_synth_2"/>
    <property type="match status" value="1"/>
</dbReference>
<dbReference type="InterPro" id="IPR050343">
    <property type="entry name" value="RsuA_PseudoU_synthase"/>
</dbReference>
<dbReference type="SUPFAM" id="SSF55120">
    <property type="entry name" value="Pseudouridine synthase"/>
    <property type="match status" value="1"/>
</dbReference>
<evidence type="ECO:0000259" key="5">
    <source>
        <dbReference type="SMART" id="SM00363"/>
    </source>
</evidence>
<comment type="similarity">
    <text evidence="1">Belongs to the pseudouridine synthase RsuA family.</text>
</comment>
<feature type="domain" description="RNA-binding S4" evidence="5">
    <location>
        <begin position="16"/>
        <end position="74"/>
    </location>
</feature>
<dbReference type="InterPro" id="IPR002942">
    <property type="entry name" value="S4_RNA-bd"/>
</dbReference>
<dbReference type="PANTHER" id="PTHR47683:SF3">
    <property type="entry name" value="RIBOSOMAL LARGE SUBUNIT PSEUDOURIDINE SYNTHASE B"/>
    <property type="match status" value="1"/>
</dbReference>
<gene>
    <name evidence="6" type="ORF">MNBD_ALPHA09-1802</name>
</gene>
<dbReference type="InterPro" id="IPR006145">
    <property type="entry name" value="PsdUridine_synth_RsuA/RluA"/>
</dbReference>
<dbReference type="InterPro" id="IPR018496">
    <property type="entry name" value="PsdUridine_synth_RsuA/RluB_CS"/>
</dbReference>
<keyword evidence="2" id="KW-0694">RNA-binding</keyword>
<dbReference type="GO" id="GO:0006364">
    <property type="term" value="P:rRNA processing"/>
    <property type="evidence" value="ECO:0007669"/>
    <property type="project" value="UniProtKB-ARBA"/>
</dbReference>
<dbReference type="Gene3D" id="3.30.70.1560">
    <property type="entry name" value="Alpha-L RNA-binding motif"/>
    <property type="match status" value="1"/>
</dbReference>
<dbReference type="InterPro" id="IPR020103">
    <property type="entry name" value="PsdUridine_synth_cat_dom_sf"/>
</dbReference>
<dbReference type="EC" id="5.4.99.22" evidence="6"/>
<dbReference type="Pfam" id="PF01479">
    <property type="entry name" value="S4"/>
    <property type="match status" value="1"/>
</dbReference>
<dbReference type="InterPro" id="IPR020094">
    <property type="entry name" value="TruA/RsuA/RluB/E/F_N"/>
</dbReference>
<name>A0A3B0TIW5_9ZZZZ</name>
<dbReference type="AlphaFoldDB" id="A0A3B0TIW5"/>
<dbReference type="PROSITE" id="PS50889">
    <property type="entry name" value="S4"/>
    <property type="match status" value="1"/>
</dbReference>
<dbReference type="PANTHER" id="PTHR47683">
    <property type="entry name" value="PSEUDOURIDINE SYNTHASE FAMILY PROTEIN-RELATED"/>
    <property type="match status" value="1"/>
</dbReference>
<dbReference type="NCBIfam" id="TIGR00093">
    <property type="entry name" value="pseudouridine synthase"/>
    <property type="match status" value="1"/>
</dbReference>
<dbReference type="GO" id="GO:0160139">
    <property type="term" value="F:23S rRNA pseudouridine(2605) synthase activity"/>
    <property type="evidence" value="ECO:0007669"/>
    <property type="project" value="UniProtKB-EC"/>
</dbReference>
<reference evidence="6" key="1">
    <citation type="submission" date="2018-06" db="EMBL/GenBank/DDBJ databases">
        <authorList>
            <person name="Zhirakovskaya E."/>
        </authorList>
    </citation>
    <scope>NUCLEOTIDE SEQUENCE</scope>
</reference>
<dbReference type="Gene3D" id="3.30.70.580">
    <property type="entry name" value="Pseudouridine synthase I, catalytic domain, N-terminal subdomain"/>
    <property type="match status" value="1"/>
</dbReference>